<dbReference type="GO" id="GO:0004805">
    <property type="term" value="F:trehalose-phosphatase activity"/>
    <property type="evidence" value="ECO:0007669"/>
    <property type="project" value="TreeGrafter"/>
</dbReference>
<evidence type="ECO:0000313" key="2">
    <source>
        <dbReference type="Proteomes" id="UP000752814"/>
    </source>
</evidence>
<dbReference type="AlphaFoldDB" id="A0A8J8PHF5"/>
<dbReference type="GO" id="GO:0005992">
    <property type="term" value="P:trehalose biosynthetic process"/>
    <property type="evidence" value="ECO:0007669"/>
    <property type="project" value="InterPro"/>
</dbReference>
<dbReference type="PANTHER" id="PTHR10788:SF106">
    <property type="entry name" value="BCDNA.GH08860"/>
    <property type="match status" value="1"/>
</dbReference>
<name>A0A8J8PHF5_9ARCH</name>
<dbReference type="EMBL" id="LVVT01000001">
    <property type="protein sequence ID" value="TQS84838.1"/>
    <property type="molecule type" value="Genomic_DNA"/>
</dbReference>
<evidence type="ECO:0008006" key="3">
    <source>
        <dbReference type="Google" id="ProtNLM"/>
    </source>
</evidence>
<protein>
    <recommendedName>
        <fullName evidence="3">Trehalose-6-phosphate synthase</fullName>
    </recommendedName>
</protein>
<reference evidence="1" key="1">
    <citation type="submission" date="2016-03" db="EMBL/GenBank/DDBJ databases">
        <authorList>
            <person name="Borrel G."/>
            <person name="Mccann A."/>
            <person name="O'Toole P.W."/>
        </authorList>
    </citation>
    <scope>NUCLEOTIDE SEQUENCE</scope>
    <source>
        <strain evidence="1">183</strain>
    </source>
</reference>
<organism evidence="1 2">
    <name type="scientific">Candidatus Methanomassiliicoccus intestinalis</name>
    <dbReference type="NCBI Taxonomy" id="1406512"/>
    <lineage>
        <taxon>Archaea</taxon>
        <taxon>Methanobacteriati</taxon>
        <taxon>Thermoplasmatota</taxon>
        <taxon>Thermoplasmata</taxon>
        <taxon>Methanomassiliicoccales</taxon>
        <taxon>Methanomassiliicoccaceae</taxon>
        <taxon>Methanomassiliicoccus</taxon>
    </lineage>
</organism>
<dbReference type="Proteomes" id="UP000752814">
    <property type="component" value="Unassembled WGS sequence"/>
</dbReference>
<dbReference type="PANTHER" id="PTHR10788">
    <property type="entry name" value="TREHALOSE-6-PHOSPHATE SYNTHASE"/>
    <property type="match status" value="1"/>
</dbReference>
<gene>
    <name evidence="1" type="ORF">A3207_02090</name>
</gene>
<proteinExistence type="predicted"/>
<comment type="caution">
    <text evidence="1">The sequence shown here is derived from an EMBL/GenBank/DDBJ whole genome shotgun (WGS) entry which is preliminary data.</text>
</comment>
<dbReference type="InterPro" id="IPR001830">
    <property type="entry name" value="Glyco_trans_20"/>
</dbReference>
<dbReference type="GO" id="GO:0003825">
    <property type="term" value="F:alpha,alpha-trehalose-phosphate synthase (UDP-forming) activity"/>
    <property type="evidence" value="ECO:0007669"/>
    <property type="project" value="TreeGrafter"/>
</dbReference>
<sequence length="466" mass="53317">MDRLIVISNREPYVHEYNGESIDCSVPTGGVVAAIDPVMQNAKGTWIAWGSGDADKDCSDTKGCIKVPPEDPKYTLRRIWLTQKEVNDYYLGFSNRVIWPVCHLFQENAQFRKNYWETYKSVNMRFAEAAAEELEKGGKVFIQDVHFSLVPDMLRNKVPEAAIALFWHIPFPAAETFSCIPWRSDILKGLLSADMIGFHTKAHADNFIATVCREFPQAKVNNNIISYNGRRTKIAAIPIGIDYTSYAKNGSMPSIIKGAETTRKSINAERIILGVDRLDYTKGILNRFLAFERYLESSPRAREKVSFIQIASPTRVNINEYREMKRKIEENIGRINGRFQTPSWTPIIYINRKVDEDKLLMLYRIADVAMVTPVIDGMNLVAKEYVAVNDKGVLILSEFAGASEGMKDAIVVNPYDIESMAKAIQKALKMKQKDKINHCTKLRKEVKDHDIFWWLDEFFRQWESDC</sequence>
<dbReference type="GO" id="GO:0005829">
    <property type="term" value="C:cytosol"/>
    <property type="evidence" value="ECO:0007669"/>
    <property type="project" value="TreeGrafter"/>
</dbReference>
<accession>A0A8J8PHF5</accession>
<dbReference type="Pfam" id="PF00982">
    <property type="entry name" value="Glyco_transf_20"/>
    <property type="match status" value="1"/>
</dbReference>
<evidence type="ECO:0000313" key="1">
    <source>
        <dbReference type="EMBL" id="TQS84838.1"/>
    </source>
</evidence>
<dbReference type="CDD" id="cd03788">
    <property type="entry name" value="GT20_TPS"/>
    <property type="match status" value="1"/>
</dbReference>
<dbReference type="SUPFAM" id="SSF53756">
    <property type="entry name" value="UDP-Glycosyltransferase/glycogen phosphorylase"/>
    <property type="match status" value="1"/>
</dbReference>
<dbReference type="Gene3D" id="3.40.50.2000">
    <property type="entry name" value="Glycogen Phosphorylase B"/>
    <property type="match status" value="2"/>
</dbReference>